<dbReference type="InterPro" id="IPR001296">
    <property type="entry name" value="Glyco_trans_1"/>
</dbReference>
<dbReference type="SUPFAM" id="SSF53756">
    <property type="entry name" value="UDP-Glycosyltransferase/glycogen phosphorylase"/>
    <property type="match status" value="1"/>
</dbReference>
<accession>A0A4R3ZXD7</accession>
<dbReference type="Proteomes" id="UP000295805">
    <property type="component" value="Unassembled WGS sequence"/>
</dbReference>
<dbReference type="RefSeq" id="WP_131885289.1">
    <property type="nucleotide sequence ID" value="NZ_CP143053.1"/>
</dbReference>
<dbReference type="PROSITE" id="PS51464">
    <property type="entry name" value="SIS"/>
    <property type="match status" value="1"/>
</dbReference>
<dbReference type="EMBL" id="SMCX01000004">
    <property type="protein sequence ID" value="TCW25437.1"/>
    <property type="molecule type" value="Genomic_DNA"/>
</dbReference>
<organism evidence="4 5">
    <name type="scientific">Dietzia cinnamea</name>
    <dbReference type="NCBI Taxonomy" id="321318"/>
    <lineage>
        <taxon>Bacteria</taxon>
        <taxon>Bacillati</taxon>
        <taxon>Actinomycetota</taxon>
        <taxon>Actinomycetes</taxon>
        <taxon>Mycobacteriales</taxon>
        <taxon>Dietziaceae</taxon>
        <taxon>Dietzia</taxon>
    </lineage>
</organism>
<evidence type="ECO:0000313" key="4">
    <source>
        <dbReference type="EMBL" id="TCW25437.1"/>
    </source>
</evidence>
<dbReference type="InterPro" id="IPR050194">
    <property type="entry name" value="Glycosyltransferase_grp1"/>
</dbReference>
<dbReference type="InterPro" id="IPR046348">
    <property type="entry name" value="SIS_dom_sf"/>
</dbReference>
<evidence type="ECO:0000256" key="2">
    <source>
        <dbReference type="ARBA" id="ARBA00022679"/>
    </source>
</evidence>
<dbReference type="Pfam" id="PF13580">
    <property type="entry name" value="SIS_2"/>
    <property type="match status" value="1"/>
</dbReference>
<dbReference type="GO" id="GO:0097367">
    <property type="term" value="F:carbohydrate derivative binding"/>
    <property type="evidence" value="ECO:0007669"/>
    <property type="project" value="InterPro"/>
</dbReference>
<dbReference type="GO" id="GO:0016301">
    <property type="term" value="F:kinase activity"/>
    <property type="evidence" value="ECO:0007669"/>
    <property type="project" value="UniProtKB-KW"/>
</dbReference>
<keyword evidence="1" id="KW-0328">Glycosyltransferase</keyword>
<evidence type="ECO:0000313" key="5">
    <source>
        <dbReference type="Proteomes" id="UP000295805"/>
    </source>
</evidence>
<keyword evidence="2" id="KW-0808">Transferase</keyword>
<dbReference type="Pfam" id="PF00534">
    <property type="entry name" value="Glycos_transf_1"/>
    <property type="match status" value="1"/>
</dbReference>
<comment type="caution">
    <text evidence="4">The sequence shown here is derived from an EMBL/GenBank/DDBJ whole genome shotgun (WGS) entry which is preliminary data.</text>
</comment>
<feature type="domain" description="SIS" evidence="3">
    <location>
        <begin position="446"/>
        <end position="601"/>
    </location>
</feature>
<dbReference type="CDD" id="cd05006">
    <property type="entry name" value="SIS_GmhA"/>
    <property type="match status" value="1"/>
</dbReference>
<dbReference type="InterPro" id="IPR001347">
    <property type="entry name" value="SIS_dom"/>
</dbReference>
<dbReference type="GO" id="GO:1901137">
    <property type="term" value="P:carbohydrate derivative biosynthetic process"/>
    <property type="evidence" value="ECO:0007669"/>
    <property type="project" value="UniProtKB-ARBA"/>
</dbReference>
<dbReference type="AlphaFoldDB" id="A0A4R3ZXD7"/>
<keyword evidence="4" id="KW-0418">Kinase</keyword>
<dbReference type="InterPro" id="IPR035461">
    <property type="entry name" value="GmhA/DiaA"/>
</dbReference>
<gene>
    <name evidence="4" type="ORF">EDD19_104156</name>
</gene>
<name>A0A4R3ZXD7_9ACTN</name>
<dbReference type="Gene3D" id="3.40.50.10490">
    <property type="entry name" value="Glucose-6-phosphate isomerase like protein, domain 1"/>
    <property type="match status" value="1"/>
</dbReference>
<proteinExistence type="predicted"/>
<dbReference type="InterPro" id="IPR028098">
    <property type="entry name" value="Glyco_trans_4-like_N"/>
</dbReference>
<dbReference type="Pfam" id="PF13439">
    <property type="entry name" value="Glyco_transf_4"/>
    <property type="match status" value="1"/>
</dbReference>
<protein>
    <submittedName>
        <fullName evidence="4">Type III pantothenate kinase</fullName>
    </submittedName>
</protein>
<dbReference type="GO" id="GO:0016757">
    <property type="term" value="F:glycosyltransferase activity"/>
    <property type="evidence" value="ECO:0007669"/>
    <property type="project" value="UniProtKB-KW"/>
</dbReference>
<dbReference type="GeneID" id="89531345"/>
<dbReference type="GO" id="GO:1903509">
    <property type="term" value="P:liposaccharide metabolic process"/>
    <property type="evidence" value="ECO:0007669"/>
    <property type="project" value="UniProtKB-ARBA"/>
</dbReference>
<dbReference type="SUPFAM" id="SSF53697">
    <property type="entry name" value="SIS domain"/>
    <property type="match status" value="1"/>
</dbReference>
<evidence type="ECO:0000256" key="1">
    <source>
        <dbReference type="ARBA" id="ARBA00022676"/>
    </source>
</evidence>
<dbReference type="Gene3D" id="3.40.50.2000">
    <property type="entry name" value="Glycogen Phosphorylase B"/>
    <property type="match status" value="2"/>
</dbReference>
<evidence type="ECO:0000259" key="3">
    <source>
        <dbReference type="PROSITE" id="PS51464"/>
    </source>
</evidence>
<reference evidence="4 5" key="1">
    <citation type="submission" date="2019-03" db="EMBL/GenBank/DDBJ databases">
        <title>Root nodule microbial communities of legume samples collected from USA, Mexico and Botswana.</title>
        <authorList>
            <person name="Hirsch A."/>
        </authorList>
    </citation>
    <scope>NUCLEOTIDE SEQUENCE [LARGE SCALE GENOMIC DNA]</scope>
    <source>
        <strain evidence="4 5">55</strain>
    </source>
</reference>
<dbReference type="PANTHER" id="PTHR45947">
    <property type="entry name" value="SULFOQUINOVOSYL TRANSFERASE SQD2"/>
    <property type="match status" value="1"/>
</dbReference>
<sequence>MRIALVSEHASPLAALGGEDAGGQNVYVAELATGLGARGHDVTVYTRRESASAPETIQLAERVRLVHVTAGPPAPLPKDELAPYMDEFGRALARHWLSDGVPDVAHAHFWMSGLAVQRARQTVDVPFLQTFHALGVVKRRHQGSADTSPPGRLADEVALATGADAVTASCRDERRELVDLGADPDRIHVIPCGVDLELFHPDAHRTRADHLPPRRDGHRRIVSLGRMVPRKGIDHAIRTLTSIPDADLVVAGGPDRAELDRDPEAVRLQALARELGVDDRVTFTGRLDRPDAAALLASADVVVVTPWYEPFGMVQLEAMACGRPLVGTAVGGLLDSVDDGVTGLLVPPGDQAAVTRAVTELLDDRDRAEAMGVAARRRVEALFSWDGVVDATLTAYADAARTAAPRTAGDAAPASGWLESHLGGLRAALDDVARHGPTLDRWAGRLTSRLLAGGRLLAAGNGGSAAEAQHFTAEFVGRFIEDRRPVSAIALTSDLSGLTAIGNDYGYAEVFARQVEAHASPGDILVLLSTSGTSENVIAAARRARERGVTTWALTGGGPNPLEEECDESIRVASCNTAVIQECHLVLLHALAAAVDTRLPRSREVDNAR</sequence>
<dbReference type="PANTHER" id="PTHR45947:SF3">
    <property type="entry name" value="SULFOQUINOVOSYL TRANSFERASE SQD2"/>
    <property type="match status" value="1"/>
</dbReference>